<evidence type="ECO:0000313" key="9">
    <source>
        <dbReference type="Proteomes" id="UP001157006"/>
    </source>
</evidence>
<dbReference type="Proteomes" id="UP001157006">
    <property type="component" value="Chromosome 3"/>
</dbReference>
<gene>
    <name evidence="8" type="ORF">VFH_III003680</name>
</gene>
<feature type="compositionally biased region" description="Low complexity" evidence="6">
    <location>
        <begin position="66"/>
        <end position="80"/>
    </location>
</feature>
<dbReference type="InterPro" id="IPR045843">
    <property type="entry name" value="IND-like"/>
</dbReference>
<feature type="domain" description="BHLH" evidence="7">
    <location>
        <begin position="255"/>
        <end position="305"/>
    </location>
</feature>
<feature type="compositionally biased region" description="Low complexity" evidence="6">
    <location>
        <begin position="173"/>
        <end position="199"/>
    </location>
</feature>
<dbReference type="Gene3D" id="4.10.280.10">
    <property type="entry name" value="Helix-loop-helix DNA-binding domain"/>
    <property type="match status" value="1"/>
</dbReference>
<proteinExistence type="predicted"/>
<evidence type="ECO:0000256" key="3">
    <source>
        <dbReference type="ARBA" id="ARBA00023125"/>
    </source>
</evidence>
<dbReference type="FunFam" id="4.10.280.10:FF:000021">
    <property type="entry name" value="Transcription factor bHLH130 family"/>
    <property type="match status" value="1"/>
</dbReference>
<dbReference type="AlphaFoldDB" id="A0AAV0ZX69"/>
<sequence length="327" mass="35557">MYRPPSSSGSTSSSSSQQQQSSISQTGLTRYGSAPGSLLTSTVDAVLGDSRLLPGTGHYFSGDSNHQQQQQQQQQQQHQQRSSYEGFDGSSLVRQKSSPAGFLNHLATLNHNNSAGFTITLGGNGGSRLKSELSFTGGGQGQECLSRISENGVDYAAGNGSLHSSNWGVGPDNNNNNNNNNNNHSNSNSIVFSSSASQNQTNNKRRNDDDPDLLLHCLNALETQYSLPQTSMEMDKLMHIPQDSVPCKIRAKRGCATHPRSIAERERRTRISGKLKKLQDLVPNMDKQTSYSDMLDLAVQHIKGLQTQVQKLHEDLESCTCGCKQST</sequence>
<feature type="region of interest" description="Disordered" evidence="6">
    <location>
        <begin position="1"/>
        <end position="35"/>
    </location>
</feature>
<dbReference type="SUPFAM" id="SSF47459">
    <property type="entry name" value="HLH, helix-loop-helix DNA-binding domain"/>
    <property type="match status" value="1"/>
</dbReference>
<accession>A0AAV0ZX69</accession>
<protein>
    <recommendedName>
        <fullName evidence="7">BHLH domain-containing protein</fullName>
    </recommendedName>
</protein>
<evidence type="ECO:0000259" key="7">
    <source>
        <dbReference type="PROSITE" id="PS50888"/>
    </source>
</evidence>
<dbReference type="CDD" id="cd11393">
    <property type="entry name" value="bHLH_AtbHLH_like"/>
    <property type="match status" value="1"/>
</dbReference>
<keyword evidence="4" id="KW-0804">Transcription</keyword>
<feature type="compositionally biased region" description="Low complexity" evidence="6">
    <location>
        <begin position="1"/>
        <end position="27"/>
    </location>
</feature>
<evidence type="ECO:0000256" key="2">
    <source>
        <dbReference type="ARBA" id="ARBA00023015"/>
    </source>
</evidence>
<dbReference type="InterPro" id="IPR036638">
    <property type="entry name" value="HLH_DNA-bd_sf"/>
</dbReference>
<feature type="region of interest" description="Disordered" evidence="6">
    <location>
        <begin position="54"/>
        <end position="95"/>
    </location>
</feature>
<evidence type="ECO:0000256" key="4">
    <source>
        <dbReference type="ARBA" id="ARBA00023163"/>
    </source>
</evidence>
<dbReference type="GO" id="GO:0000981">
    <property type="term" value="F:DNA-binding transcription factor activity, RNA polymerase II-specific"/>
    <property type="evidence" value="ECO:0007669"/>
    <property type="project" value="TreeGrafter"/>
</dbReference>
<comment type="subcellular location">
    <subcellularLocation>
        <location evidence="1">Nucleus</location>
    </subcellularLocation>
</comment>
<evidence type="ECO:0000256" key="6">
    <source>
        <dbReference type="SAM" id="MobiDB-lite"/>
    </source>
</evidence>
<organism evidence="8 9">
    <name type="scientific">Vicia faba</name>
    <name type="common">Broad bean</name>
    <name type="synonym">Faba vulgaris</name>
    <dbReference type="NCBI Taxonomy" id="3906"/>
    <lineage>
        <taxon>Eukaryota</taxon>
        <taxon>Viridiplantae</taxon>
        <taxon>Streptophyta</taxon>
        <taxon>Embryophyta</taxon>
        <taxon>Tracheophyta</taxon>
        <taxon>Spermatophyta</taxon>
        <taxon>Magnoliopsida</taxon>
        <taxon>eudicotyledons</taxon>
        <taxon>Gunneridae</taxon>
        <taxon>Pentapetalae</taxon>
        <taxon>rosids</taxon>
        <taxon>fabids</taxon>
        <taxon>Fabales</taxon>
        <taxon>Fabaceae</taxon>
        <taxon>Papilionoideae</taxon>
        <taxon>50 kb inversion clade</taxon>
        <taxon>NPAAA clade</taxon>
        <taxon>Hologalegina</taxon>
        <taxon>IRL clade</taxon>
        <taxon>Fabeae</taxon>
        <taxon>Vicia</taxon>
    </lineage>
</organism>
<dbReference type="PANTHER" id="PTHR16223">
    <property type="entry name" value="TRANSCRIPTION FACTOR BHLH83-RELATED"/>
    <property type="match status" value="1"/>
</dbReference>
<dbReference type="EMBL" id="OX451738">
    <property type="protein sequence ID" value="CAI8601629.1"/>
    <property type="molecule type" value="Genomic_DNA"/>
</dbReference>
<dbReference type="GO" id="GO:0000978">
    <property type="term" value="F:RNA polymerase II cis-regulatory region sequence-specific DNA binding"/>
    <property type="evidence" value="ECO:0007669"/>
    <property type="project" value="TreeGrafter"/>
</dbReference>
<feature type="region of interest" description="Disordered" evidence="6">
    <location>
        <begin position="166"/>
        <end position="211"/>
    </location>
</feature>
<evidence type="ECO:0000256" key="1">
    <source>
        <dbReference type="ARBA" id="ARBA00004123"/>
    </source>
</evidence>
<name>A0AAV0ZX69_VICFA</name>
<dbReference type="GO" id="GO:0005634">
    <property type="term" value="C:nucleus"/>
    <property type="evidence" value="ECO:0007669"/>
    <property type="project" value="UniProtKB-SubCell"/>
</dbReference>
<evidence type="ECO:0000313" key="8">
    <source>
        <dbReference type="EMBL" id="CAI8601629.1"/>
    </source>
</evidence>
<keyword evidence="5" id="KW-0539">Nucleus</keyword>
<dbReference type="PANTHER" id="PTHR16223:SF177">
    <property type="entry name" value="TRANSCRIPTION FACTOR BHLH129"/>
    <property type="match status" value="1"/>
</dbReference>
<dbReference type="PROSITE" id="PS50888">
    <property type="entry name" value="BHLH"/>
    <property type="match status" value="1"/>
</dbReference>
<keyword evidence="3" id="KW-0238">DNA-binding</keyword>
<keyword evidence="9" id="KW-1185">Reference proteome</keyword>
<dbReference type="SMART" id="SM00353">
    <property type="entry name" value="HLH"/>
    <property type="match status" value="1"/>
</dbReference>
<keyword evidence="2" id="KW-0805">Transcription regulation</keyword>
<dbReference type="GO" id="GO:0046983">
    <property type="term" value="F:protein dimerization activity"/>
    <property type="evidence" value="ECO:0007669"/>
    <property type="project" value="InterPro"/>
</dbReference>
<dbReference type="InterPro" id="IPR011598">
    <property type="entry name" value="bHLH_dom"/>
</dbReference>
<dbReference type="Pfam" id="PF00010">
    <property type="entry name" value="HLH"/>
    <property type="match status" value="1"/>
</dbReference>
<dbReference type="InterPro" id="IPR045239">
    <property type="entry name" value="bHLH95_bHLH"/>
</dbReference>
<evidence type="ECO:0000256" key="5">
    <source>
        <dbReference type="ARBA" id="ARBA00023242"/>
    </source>
</evidence>
<reference evidence="8 9" key="1">
    <citation type="submission" date="2023-01" db="EMBL/GenBank/DDBJ databases">
        <authorList>
            <person name="Kreplak J."/>
        </authorList>
    </citation>
    <scope>NUCLEOTIDE SEQUENCE [LARGE SCALE GENOMIC DNA]</scope>
</reference>